<dbReference type="InterPro" id="IPR002925">
    <property type="entry name" value="Dienelactn_hydro"/>
</dbReference>
<reference evidence="3 5" key="2">
    <citation type="submission" date="2019-03" db="EMBL/GenBank/DDBJ databases">
        <title>Diverse conjugative elements silence natural transformation in Legionella species.</title>
        <authorList>
            <person name="Durieux I."/>
            <person name="Ginevra C."/>
            <person name="Attaiech L."/>
            <person name="Picq K."/>
            <person name="Juan P.A."/>
            <person name="Jarraud S."/>
            <person name="Charpentier X."/>
        </authorList>
    </citation>
    <scope>NUCLEOTIDE SEQUENCE [LARGE SCALE GENOMIC DNA]</scope>
    <source>
        <strain evidence="3 5">HL-0427-4011</strain>
    </source>
</reference>
<dbReference type="Proteomes" id="UP000295517">
    <property type="component" value="Chromosome"/>
</dbReference>
<evidence type="ECO:0000313" key="2">
    <source>
        <dbReference type="EMBL" id="KTD20240.1"/>
    </source>
</evidence>
<evidence type="ECO:0000313" key="4">
    <source>
        <dbReference type="Proteomes" id="UP000054761"/>
    </source>
</evidence>
<dbReference type="RefSeq" id="WP_058502127.1">
    <property type="nucleotide sequence ID" value="NZ_CAAAJA010000033.1"/>
</dbReference>
<keyword evidence="4" id="KW-1185">Reference proteome</keyword>
<evidence type="ECO:0000313" key="5">
    <source>
        <dbReference type="Proteomes" id="UP000295517"/>
    </source>
</evidence>
<dbReference type="AlphaFoldDB" id="A0A0W0VJF8"/>
<evidence type="ECO:0000259" key="1">
    <source>
        <dbReference type="Pfam" id="PF01738"/>
    </source>
</evidence>
<organism evidence="2 4">
    <name type="scientific">Legionella israelensis</name>
    <dbReference type="NCBI Taxonomy" id="454"/>
    <lineage>
        <taxon>Bacteria</taxon>
        <taxon>Pseudomonadati</taxon>
        <taxon>Pseudomonadota</taxon>
        <taxon>Gammaproteobacteria</taxon>
        <taxon>Legionellales</taxon>
        <taxon>Legionellaceae</taxon>
        <taxon>Legionella</taxon>
    </lineage>
</organism>
<dbReference type="Proteomes" id="UP000054761">
    <property type="component" value="Unassembled WGS sequence"/>
</dbReference>
<dbReference type="STRING" id="454.Lisr_1791"/>
<reference evidence="2 4" key="1">
    <citation type="submission" date="2015-11" db="EMBL/GenBank/DDBJ databases">
        <title>Genomic analysis of 38 Legionella species identifies large and diverse effector repertoires.</title>
        <authorList>
            <person name="Burstein D."/>
            <person name="Amaro F."/>
            <person name="Zusman T."/>
            <person name="Lifshitz Z."/>
            <person name="Cohen O."/>
            <person name="Gilbert J.A."/>
            <person name="Pupko T."/>
            <person name="Shuman H.A."/>
            <person name="Segal G."/>
        </authorList>
    </citation>
    <scope>NUCLEOTIDE SEQUENCE [LARGE SCALE GENOMIC DNA]</scope>
    <source>
        <strain evidence="2 4">Bercovier 4</strain>
    </source>
</reference>
<dbReference type="Pfam" id="PF01738">
    <property type="entry name" value="DLH"/>
    <property type="match status" value="1"/>
</dbReference>
<dbReference type="InterPro" id="IPR050261">
    <property type="entry name" value="FrsA_esterase"/>
</dbReference>
<protein>
    <submittedName>
        <fullName evidence="3">Carboxymethylenebutenolidase</fullName>
    </submittedName>
    <submittedName>
        <fullName evidence="2">Dienelactone hydrolase family protein</fullName>
    </submittedName>
</protein>
<accession>A0A0W0VJF8</accession>
<dbReference type="OrthoDB" id="9787933at2"/>
<proteinExistence type="predicted"/>
<dbReference type="InterPro" id="IPR029058">
    <property type="entry name" value="AB_hydrolase_fold"/>
</dbReference>
<dbReference type="PANTHER" id="PTHR22946:SF0">
    <property type="entry name" value="DIENELACTONE HYDROLASE DOMAIN-CONTAINING PROTEIN"/>
    <property type="match status" value="1"/>
</dbReference>
<name>A0A0W0VJF8_9GAMM</name>
<sequence>MDGEVRCEGFAAYPEEYTKPMPCLLIAHDWGGRDKAVCNKAIQLAEMGYVGFAVDMYGNAKLGKDKIENRALMTPFRENRQKLVERIQAAFNAACQLSPVDNEKMAAIGYCFGGLCVLDLARSGADVKGVVSFHGVLSSSPIFNQHQTVKAKILVLHGYDDPLVPPEEVHQFAEEMTQKKADWQIHMYGLTAHSFTNPLANDDELGLHYNKTADERSWASMMLFLQEILT</sequence>
<dbReference type="EMBL" id="LNYH01000105">
    <property type="protein sequence ID" value="KTD20240.1"/>
    <property type="molecule type" value="Genomic_DNA"/>
</dbReference>
<dbReference type="SUPFAM" id="SSF53474">
    <property type="entry name" value="alpha/beta-Hydrolases"/>
    <property type="match status" value="1"/>
</dbReference>
<gene>
    <name evidence="3" type="ORF">E3983_03120</name>
    <name evidence="2" type="ORF">Lisr_1791</name>
</gene>
<evidence type="ECO:0000313" key="3">
    <source>
        <dbReference type="EMBL" id="QBR85294.1"/>
    </source>
</evidence>
<feature type="domain" description="Dienelactone hydrolase" evidence="1">
    <location>
        <begin position="9"/>
        <end position="228"/>
    </location>
</feature>
<dbReference type="PATRIC" id="fig|454.4.peg.1946"/>
<dbReference type="Gene3D" id="3.40.50.1820">
    <property type="entry name" value="alpha/beta hydrolase"/>
    <property type="match status" value="1"/>
</dbReference>
<dbReference type="EMBL" id="CP038254">
    <property type="protein sequence ID" value="QBR85294.1"/>
    <property type="molecule type" value="Genomic_DNA"/>
</dbReference>
<keyword evidence="2" id="KW-0378">Hydrolase</keyword>
<dbReference type="PANTHER" id="PTHR22946">
    <property type="entry name" value="DIENELACTONE HYDROLASE DOMAIN-CONTAINING PROTEIN-RELATED"/>
    <property type="match status" value="1"/>
</dbReference>
<dbReference type="GO" id="GO:0016787">
    <property type="term" value="F:hydrolase activity"/>
    <property type="evidence" value="ECO:0007669"/>
    <property type="project" value="UniProtKB-KW"/>
</dbReference>